<dbReference type="SUPFAM" id="SSF55811">
    <property type="entry name" value="Nudix"/>
    <property type="match status" value="1"/>
</dbReference>
<dbReference type="PANTHER" id="PTHR12629">
    <property type="entry name" value="DIPHOSPHOINOSITOL POLYPHOSPHATE PHOSPHOHYDROLASE"/>
    <property type="match status" value="1"/>
</dbReference>
<dbReference type="RefSeq" id="WP_213756397.1">
    <property type="nucleotide sequence ID" value="NZ_JAHCQH010000020.1"/>
</dbReference>
<dbReference type="EMBL" id="JAHCQH010000020">
    <property type="protein sequence ID" value="MBS9478422.1"/>
    <property type="molecule type" value="Genomic_DNA"/>
</dbReference>
<dbReference type="InterPro" id="IPR047198">
    <property type="entry name" value="DDP-like_NUDIX"/>
</dbReference>
<keyword evidence="4" id="KW-0460">Magnesium</keyword>
<protein>
    <submittedName>
        <fullName evidence="5">NUDIX hydrolase</fullName>
    </submittedName>
</protein>
<dbReference type="PANTHER" id="PTHR12629:SF0">
    <property type="entry name" value="DIPHOSPHOINOSITOL-POLYPHOSPHATE DIPHOSPHATASE"/>
    <property type="match status" value="1"/>
</dbReference>
<evidence type="ECO:0000256" key="4">
    <source>
        <dbReference type="ARBA" id="ARBA00022842"/>
    </source>
</evidence>
<comment type="cofactor">
    <cofactor evidence="1">
        <name>Mg(2+)</name>
        <dbReference type="ChEBI" id="CHEBI:18420"/>
    </cofactor>
</comment>
<sequence>MANTKQHKRPAKDGRLLQQVAALPYRVSPEGQLQILVVTSRETRRAVIPKGWPMKNHKDWKSAQIEAWQEAGIVGEVSRKKLGQYRYWKRLESNFALVKVSVYPLAVHRQMEDFPERGDRLHVWMAPEDAALIIDETDLGALISAFAQSGEWRKNVASSTIRAAAFPELNPA</sequence>
<name>A0ABS5RDJ0_9HYPH</name>
<dbReference type="Proteomes" id="UP001166585">
    <property type="component" value="Unassembled WGS sequence"/>
</dbReference>
<gene>
    <name evidence="5" type="ORF">KIP89_15015</name>
</gene>
<keyword evidence="3 5" id="KW-0378">Hydrolase</keyword>
<dbReference type="InterPro" id="IPR015797">
    <property type="entry name" value="NUDIX_hydrolase-like_dom_sf"/>
</dbReference>
<reference evidence="5" key="1">
    <citation type="submission" date="2021-05" db="EMBL/GenBank/DDBJ databases">
        <authorList>
            <person name="Sun Q."/>
            <person name="Inoue M."/>
        </authorList>
    </citation>
    <scope>NUCLEOTIDE SEQUENCE</scope>
    <source>
        <strain evidence="5">VKM B-3255</strain>
    </source>
</reference>
<organism evidence="5 6">
    <name type="scientific">Ancylobacter radicis</name>
    <dbReference type="NCBI Taxonomy" id="2836179"/>
    <lineage>
        <taxon>Bacteria</taxon>
        <taxon>Pseudomonadati</taxon>
        <taxon>Pseudomonadota</taxon>
        <taxon>Alphaproteobacteria</taxon>
        <taxon>Hyphomicrobiales</taxon>
        <taxon>Xanthobacteraceae</taxon>
        <taxon>Ancylobacter</taxon>
    </lineage>
</organism>
<dbReference type="Gene3D" id="3.90.79.10">
    <property type="entry name" value="Nucleoside Triphosphate Pyrophosphohydrolase"/>
    <property type="match status" value="1"/>
</dbReference>
<evidence type="ECO:0000313" key="6">
    <source>
        <dbReference type="Proteomes" id="UP001166585"/>
    </source>
</evidence>
<accession>A0ABS5RDJ0</accession>
<keyword evidence="6" id="KW-1185">Reference proteome</keyword>
<dbReference type="CDD" id="cd04666">
    <property type="entry name" value="NUDIX_DIPP2_like_Nudt4"/>
    <property type="match status" value="1"/>
</dbReference>
<evidence type="ECO:0000256" key="3">
    <source>
        <dbReference type="ARBA" id="ARBA00022801"/>
    </source>
</evidence>
<proteinExistence type="predicted"/>
<dbReference type="GO" id="GO:0016787">
    <property type="term" value="F:hydrolase activity"/>
    <property type="evidence" value="ECO:0007669"/>
    <property type="project" value="UniProtKB-KW"/>
</dbReference>
<evidence type="ECO:0000313" key="5">
    <source>
        <dbReference type="EMBL" id="MBS9478422.1"/>
    </source>
</evidence>
<comment type="caution">
    <text evidence="5">The sequence shown here is derived from an EMBL/GenBank/DDBJ whole genome shotgun (WGS) entry which is preliminary data.</text>
</comment>
<evidence type="ECO:0000256" key="1">
    <source>
        <dbReference type="ARBA" id="ARBA00001946"/>
    </source>
</evidence>
<keyword evidence="2" id="KW-0479">Metal-binding</keyword>
<evidence type="ECO:0000256" key="2">
    <source>
        <dbReference type="ARBA" id="ARBA00022723"/>
    </source>
</evidence>